<evidence type="ECO:0000313" key="3">
    <source>
        <dbReference type="EMBL" id="WCE46657.1"/>
    </source>
</evidence>
<dbReference type="PANTHER" id="PTHR34473">
    <property type="entry name" value="UPF0699 TRANSMEMBRANE PROTEIN YDBS"/>
    <property type="match status" value="1"/>
</dbReference>
<gene>
    <name evidence="3" type="ORF">PIG85_03150</name>
</gene>
<accession>A0AB38XQR3</accession>
<proteinExistence type="predicted"/>
<dbReference type="Proteomes" id="UP001211044">
    <property type="component" value="Chromosome"/>
</dbReference>
<feature type="domain" description="YdbS-like PH" evidence="2">
    <location>
        <begin position="82"/>
        <end position="161"/>
    </location>
</feature>
<feature type="transmembrane region" description="Helical" evidence="1">
    <location>
        <begin position="224"/>
        <end position="246"/>
    </location>
</feature>
<dbReference type="PANTHER" id="PTHR34473:SF2">
    <property type="entry name" value="UPF0699 TRANSMEMBRANE PROTEIN YDBT"/>
    <property type="match status" value="1"/>
</dbReference>
<dbReference type="RefSeq" id="WP_004805825.1">
    <property type="nucleotide sequence ID" value="NZ_CP116394.1"/>
</dbReference>
<dbReference type="AlphaFoldDB" id="A0AB38XQR3"/>
<feature type="transmembrane region" description="Helical" evidence="1">
    <location>
        <begin position="54"/>
        <end position="80"/>
    </location>
</feature>
<dbReference type="KEGG" id="wne:PIG85_03150"/>
<organism evidence="3 4">
    <name type="scientific">Winkia neuii subsp. anitrata</name>
    <dbReference type="NCBI Taxonomy" id="29318"/>
    <lineage>
        <taxon>Bacteria</taxon>
        <taxon>Bacillati</taxon>
        <taxon>Actinomycetota</taxon>
        <taxon>Actinomycetes</taxon>
        <taxon>Actinomycetales</taxon>
        <taxon>Actinomycetaceae</taxon>
        <taxon>Winkia</taxon>
    </lineage>
</organism>
<evidence type="ECO:0000259" key="2">
    <source>
        <dbReference type="Pfam" id="PF03703"/>
    </source>
</evidence>
<dbReference type="InterPro" id="IPR005182">
    <property type="entry name" value="YdbS-like_PH"/>
</dbReference>
<evidence type="ECO:0000256" key="1">
    <source>
        <dbReference type="SAM" id="Phobius"/>
    </source>
</evidence>
<sequence>MSVQEEVRADQWRKVHPLSPLLNGGAALTTFLGVVLFGNLQVLSEAAQYLDGKFSVGLVILIVSGAVVALILALLCFTYLQWRNTFYAVTDEAVHFRHGVIFKAHRRAPLDRVQSVDISRSLLSRVLGLAEIRVESAGGPGSSVKIQYLSVGKAEDVRREILHREEIQNEEVLEGEENAGSATEDSGIAHSGVIGAEYKGPNFQPWELYKLDLPIFLGGMVRSVGIIIAVVTILGFVVGAIVLVSILGASEFAIALGGIQFIISIVVAIAGIGSAVWGRVNSEYGFTAAVTSAGIRITRGLTKQISQTIPPGRIHAVRLQQPLLWRSKDWWRVSAVQAGVGQTAQAAKEASSEGGRGKVTMLPTGTRDQALRALWLVVRDLGIDDPDAFLEEALTGSGEGKYFTPVGRKVRLLDPLTYNRKSVFITDTVVAVRDGRITRTLDIIPHEHAQSVTAKQGPLERWLNVGNMRLDLVFNSTGMGEVKHLSEEVLSAAVMQQAELARLRRGEEPMEEWQKRMARSSA</sequence>
<feature type="transmembrane region" description="Helical" evidence="1">
    <location>
        <begin position="21"/>
        <end position="42"/>
    </location>
</feature>
<feature type="domain" description="YdbS-like PH" evidence="2">
    <location>
        <begin position="421"/>
        <end position="482"/>
    </location>
</feature>
<keyword evidence="1" id="KW-0472">Membrane</keyword>
<dbReference type="Pfam" id="PF03703">
    <property type="entry name" value="bPH_2"/>
    <property type="match status" value="2"/>
</dbReference>
<name>A0AB38XQR3_9ACTO</name>
<reference evidence="3" key="1">
    <citation type="submission" date="2023-01" db="EMBL/GenBank/DDBJ databases">
        <title>Comparative Genomic Analysis of the Clinically-Derived Winkia Strain NY0527 Provides Evidence into the Taxonomic Reassignment of Winkia neuii and Characterizes Their Virulence Traits.</title>
        <authorList>
            <person name="Cai X."/>
            <person name="Peng Y."/>
            <person name="Li M."/>
            <person name="Qiu Y."/>
            <person name="Wang Y."/>
            <person name="Xu L."/>
            <person name="Hou Q."/>
        </authorList>
    </citation>
    <scope>NUCLEOTIDE SEQUENCE</scope>
    <source>
        <strain evidence="3">NY0527</strain>
    </source>
</reference>
<evidence type="ECO:0000313" key="4">
    <source>
        <dbReference type="Proteomes" id="UP001211044"/>
    </source>
</evidence>
<keyword evidence="1" id="KW-0812">Transmembrane</keyword>
<dbReference type="EMBL" id="CP116394">
    <property type="protein sequence ID" value="WCE46657.1"/>
    <property type="molecule type" value="Genomic_DNA"/>
</dbReference>
<keyword evidence="1" id="KW-1133">Transmembrane helix</keyword>
<dbReference type="InterPro" id="IPR014529">
    <property type="entry name" value="UCP026631"/>
</dbReference>
<protein>
    <submittedName>
        <fullName evidence="3">PH domain-containing protein</fullName>
    </submittedName>
</protein>
<dbReference type="PIRSF" id="PIRSF026631">
    <property type="entry name" value="UCP026631"/>
    <property type="match status" value="1"/>
</dbReference>
<feature type="transmembrane region" description="Helical" evidence="1">
    <location>
        <begin position="252"/>
        <end position="277"/>
    </location>
</feature>